<dbReference type="InterPro" id="IPR009739">
    <property type="entry name" value="LprI-like_N"/>
</dbReference>
<dbReference type="EMBL" id="PYUC01000008">
    <property type="protein sequence ID" value="PTB19490.1"/>
    <property type="molecule type" value="Genomic_DNA"/>
</dbReference>
<evidence type="ECO:0000313" key="3">
    <source>
        <dbReference type="Proteomes" id="UP000240638"/>
    </source>
</evidence>
<dbReference type="Gene3D" id="1.20.1270.180">
    <property type="match status" value="1"/>
</dbReference>
<evidence type="ECO:0000313" key="2">
    <source>
        <dbReference type="EMBL" id="PTB19490.1"/>
    </source>
</evidence>
<proteinExistence type="predicted"/>
<evidence type="ECO:0000259" key="1">
    <source>
        <dbReference type="Pfam" id="PF07007"/>
    </source>
</evidence>
<gene>
    <name evidence="2" type="ORF">C9I57_17540</name>
</gene>
<dbReference type="Pfam" id="PF07007">
    <property type="entry name" value="LprI"/>
    <property type="match status" value="1"/>
</dbReference>
<reference evidence="2 3" key="1">
    <citation type="submission" date="2018-03" db="EMBL/GenBank/DDBJ databases">
        <title>Whole genome analyses suggest that Burkholderia sensu lato contains two further novel genera in the rhizoxinica-symbiotica group Mycetohabitans gen. nov., and Trinickia gen. nov.: implications for the evolution of diazotrophy and nodulation in the Burkholderiaceae.</title>
        <authorList>
            <person name="Estrada De Los Santos P."/>
            <person name="Palmer M."/>
            <person name="Chavez-Ramirez B."/>
            <person name="Steenkamp E.T."/>
            <person name="Hirsch A.M."/>
            <person name="Manyaka P."/>
            <person name="Maluk M."/>
            <person name="Lafos M."/>
            <person name="Crook M."/>
            <person name="Gross E."/>
            <person name="Simon M.F."/>
            <person name="Bueno Dos Reis Junior F."/>
            <person name="Poole P.S."/>
            <person name="Venter S.N."/>
            <person name="James E.K."/>
        </authorList>
    </citation>
    <scope>NUCLEOTIDE SEQUENCE [LARGE SCALE GENOMIC DNA]</scope>
    <source>
        <strain evidence="2 3">JPY-366</strain>
    </source>
</reference>
<protein>
    <recommendedName>
        <fullName evidence="1">Lysozyme inhibitor LprI-like N-terminal domain-containing protein</fullName>
    </recommendedName>
</protein>
<feature type="domain" description="Lysozyme inhibitor LprI-like N-terminal" evidence="1">
    <location>
        <begin position="60"/>
        <end position="149"/>
    </location>
</feature>
<organism evidence="2 3">
    <name type="scientific">Trinickia symbiotica</name>
    <dbReference type="NCBI Taxonomy" id="863227"/>
    <lineage>
        <taxon>Bacteria</taxon>
        <taxon>Pseudomonadati</taxon>
        <taxon>Pseudomonadota</taxon>
        <taxon>Betaproteobacteria</taxon>
        <taxon>Burkholderiales</taxon>
        <taxon>Burkholderiaceae</taxon>
        <taxon>Trinickia</taxon>
    </lineage>
</organism>
<sequence>MRAYVTMSVADRSFGRALLTVAAAVAVLYGAAIPTLGRAEAAPADPIDTAMRACLARADRSTPAGQAQCMDAARASWEAAIDSAYRSIIANAPDKARRGWQESQKRWLAWREQETPLVHAVFATTDGSSYLIAEANVLLQPVRDRALQLRRAAAQFQAQATGVAASASDPKSEKKSSRMRSCAADAACEHALFDLNRYVHRLRVKLPAQSRTVLTRAQRGWRSYFDATAGLGSETDRVDLIGGRVATFKRLSDTVGGD</sequence>
<dbReference type="Proteomes" id="UP000240638">
    <property type="component" value="Unassembled WGS sequence"/>
</dbReference>
<dbReference type="AlphaFoldDB" id="A0A2T3XSI7"/>
<name>A0A2T3XSI7_9BURK</name>
<accession>A0A2T3XSI7</accession>
<comment type="caution">
    <text evidence="2">The sequence shown here is derived from an EMBL/GenBank/DDBJ whole genome shotgun (WGS) entry which is preliminary data.</text>
</comment>